<dbReference type="Pfam" id="PF03372">
    <property type="entry name" value="Exo_endo_phos"/>
    <property type="match status" value="1"/>
</dbReference>
<name>A0A5C5VKV0_9BACT</name>
<proteinExistence type="predicted"/>
<dbReference type="InterPro" id="IPR036691">
    <property type="entry name" value="Endo/exonu/phosph_ase_sf"/>
</dbReference>
<dbReference type="AlphaFoldDB" id="A0A5C5VKV0"/>
<reference evidence="3 4" key="1">
    <citation type="submission" date="2019-02" db="EMBL/GenBank/DDBJ databases">
        <title>Deep-cultivation of Planctomycetes and their phenomic and genomic characterization uncovers novel biology.</title>
        <authorList>
            <person name="Wiegand S."/>
            <person name="Jogler M."/>
            <person name="Boedeker C."/>
            <person name="Pinto D."/>
            <person name="Vollmers J."/>
            <person name="Rivas-Marin E."/>
            <person name="Kohn T."/>
            <person name="Peeters S.H."/>
            <person name="Heuer A."/>
            <person name="Rast P."/>
            <person name="Oberbeckmann S."/>
            <person name="Bunk B."/>
            <person name="Jeske O."/>
            <person name="Meyerdierks A."/>
            <person name="Storesund J.E."/>
            <person name="Kallscheuer N."/>
            <person name="Luecker S."/>
            <person name="Lage O.M."/>
            <person name="Pohl T."/>
            <person name="Merkel B.J."/>
            <person name="Hornburger P."/>
            <person name="Mueller R.-W."/>
            <person name="Bruemmer F."/>
            <person name="Labrenz M."/>
            <person name="Spormann A.M."/>
            <person name="Op Den Camp H."/>
            <person name="Overmann J."/>
            <person name="Amann R."/>
            <person name="Jetten M.S.M."/>
            <person name="Mascher T."/>
            <person name="Medema M.H."/>
            <person name="Devos D.P."/>
            <person name="Kaster A.-K."/>
            <person name="Ovreas L."/>
            <person name="Rohde M."/>
            <person name="Galperin M.Y."/>
            <person name="Jogler C."/>
        </authorList>
    </citation>
    <scope>NUCLEOTIDE SEQUENCE [LARGE SCALE GENOMIC DNA]</scope>
    <source>
        <strain evidence="3 4">Enr8</strain>
    </source>
</reference>
<dbReference type="InterPro" id="IPR051916">
    <property type="entry name" value="GPI-anchor_lipid_remodeler"/>
</dbReference>
<feature type="domain" description="Endonuclease/exonuclease/phosphatase" evidence="2">
    <location>
        <begin position="29"/>
        <end position="250"/>
    </location>
</feature>
<dbReference type="InterPro" id="IPR005135">
    <property type="entry name" value="Endo/exonuclease/phosphatase"/>
</dbReference>
<sequence length="263" mass="28670" precursor="true">MNCSPLAITIALLFASFASAETPQSLRVLSYNIHHCEGSDGKVDLPRIAKVIKSAAPDVVLLQEVDRHVARSGNIDQAVEIGRLTGMHVAFGGNLKIREGDYGNAILSRYPLRDVENRQLPNSNGGEPRGVLSVVVTVPNAEGEQDCRILATHFDHRPAPVDRLASVDDIEQWLSTENRLVVLGGDFNATQVSSVLEQIRKSWRLAVDGQKPTFPATTPSRQIDFISYRSPAPIQVSEVRVLDEAVASDHRPILATLILAGDQ</sequence>
<evidence type="ECO:0000259" key="2">
    <source>
        <dbReference type="Pfam" id="PF03372"/>
    </source>
</evidence>
<feature type="chain" id="PRO_5022874372" description="Endonuclease/exonuclease/phosphatase domain-containing protein" evidence="1">
    <location>
        <begin position="21"/>
        <end position="263"/>
    </location>
</feature>
<gene>
    <name evidence="3" type="ORF">Enr8_09120</name>
</gene>
<evidence type="ECO:0000256" key="1">
    <source>
        <dbReference type="SAM" id="SignalP"/>
    </source>
</evidence>
<accession>A0A5C5VKV0</accession>
<dbReference type="GO" id="GO:0003824">
    <property type="term" value="F:catalytic activity"/>
    <property type="evidence" value="ECO:0007669"/>
    <property type="project" value="InterPro"/>
</dbReference>
<dbReference type="GO" id="GO:0016020">
    <property type="term" value="C:membrane"/>
    <property type="evidence" value="ECO:0007669"/>
    <property type="project" value="GOC"/>
</dbReference>
<keyword evidence="4" id="KW-1185">Reference proteome</keyword>
<feature type="signal peptide" evidence="1">
    <location>
        <begin position="1"/>
        <end position="20"/>
    </location>
</feature>
<dbReference type="SUPFAM" id="SSF56219">
    <property type="entry name" value="DNase I-like"/>
    <property type="match status" value="1"/>
</dbReference>
<evidence type="ECO:0000313" key="3">
    <source>
        <dbReference type="EMBL" id="TWT39216.1"/>
    </source>
</evidence>
<dbReference type="Gene3D" id="3.60.10.10">
    <property type="entry name" value="Endonuclease/exonuclease/phosphatase"/>
    <property type="match status" value="1"/>
</dbReference>
<protein>
    <recommendedName>
        <fullName evidence="2">Endonuclease/exonuclease/phosphatase domain-containing protein</fullName>
    </recommendedName>
</protein>
<dbReference type="PANTHER" id="PTHR14859">
    <property type="entry name" value="CALCOFLUOR WHITE HYPERSENSITIVE PROTEIN PRECURSOR"/>
    <property type="match status" value="1"/>
</dbReference>
<dbReference type="PANTHER" id="PTHR14859:SF15">
    <property type="entry name" value="ENDONUCLEASE_EXONUCLEASE_PHOSPHATASE DOMAIN-CONTAINING PROTEIN"/>
    <property type="match status" value="1"/>
</dbReference>
<comment type="caution">
    <text evidence="3">The sequence shown here is derived from an EMBL/GenBank/DDBJ whole genome shotgun (WGS) entry which is preliminary data.</text>
</comment>
<dbReference type="EMBL" id="SJPF01000001">
    <property type="protein sequence ID" value="TWT39216.1"/>
    <property type="molecule type" value="Genomic_DNA"/>
</dbReference>
<dbReference type="GO" id="GO:0006506">
    <property type="term" value="P:GPI anchor biosynthetic process"/>
    <property type="evidence" value="ECO:0007669"/>
    <property type="project" value="TreeGrafter"/>
</dbReference>
<dbReference type="Proteomes" id="UP000318878">
    <property type="component" value="Unassembled WGS sequence"/>
</dbReference>
<evidence type="ECO:0000313" key="4">
    <source>
        <dbReference type="Proteomes" id="UP000318878"/>
    </source>
</evidence>
<dbReference type="RefSeq" id="WP_186767430.1">
    <property type="nucleotide sequence ID" value="NZ_SJPF01000001.1"/>
</dbReference>
<organism evidence="3 4">
    <name type="scientific">Blastopirellula retiformator</name>
    <dbReference type="NCBI Taxonomy" id="2527970"/>
    <lineage>
        <taxon>Bacteria</taxon>
        <taxon>Pseudomonadati</taxon>
        <taxon>Planctomycetota</taxon>
        <taxon>Planctomycetia</taxon>
        <taxon>Pirellulales</taxon>
        <taxon>Pirellulaceae</taxon>
        <taxon>Blastopirellula</taxon>
    </lineage>
</organism>
<keyword evidence="1" id="KW-0732">Signal</keyword>